<dbReference type="Proteomes" id="UP000198825">
    <property type="component" value="Chromosome I"/>
</dbReference>
<evidence type="ECO:0000313" key="3">
    <source>
        <dbReference type="EMBL" id="SDU95589.1"/>
    </source>
</evidence>
<keyword evidence="4" id="KW-1185">Reference proteome</keyword>
<dbReference type="STRING" id="546874.SAMN04488544_2542"/>
<evidence type="ECO:0000313" key="4">
    <source>
        <dbReference type="Proteomes" id="UP000198825"/>
    </source>
</evidence>
<gene>
    <name evidence="3" type="ORF">SAMN04488544_2542</name>
</gene>
<evidence type="ECO:0000256" key="2">
    <source>
        <dbReference type="SAM" id="Phobius"/>
    </source>
</evidence>
<keyword evidence="2" id="KW-0812">Transmembrane</keyword>
<dbReference type="AlphaFoldDB" id="A0A1H2MQV5"/>
<reference evidence="4" key="1">
    <citation type="submission" date="2016-10" db="EMBL/GenBank/DDBJ databases">
        <authorList>
            <person name="Varghese N."/>
            <person name="Submissions S."/>
        </authorList>
    </citation>
    <scope>NUCLEOTIDE SEQUENCE [LARGE SCALE GENOMIC DNA]</scope>
    <source>
        <strain evidence="4">DSM 21743</strain>
    </source>
</reference>
<proteinExistence type="predicted"/>
<accession>A0A1H2MQV5</accession>
<evidence type="ECO:0000256" key="1">
    <source>
        <dbReference type="SAM" id="MobiDB-lite"/>
    </source>
</evidence>
<keyword evidence="2" id="KW-0472">Membrane</keyword>
<dbReference type="EMBL" id="LT629799">
    <property type="protein sequence ID" value="SDU95589.1"/>
    <property type="molecule type" value="Genomic_DNA"/>
</dbReference>
<name>A0A1H2MQV5_9ACTN</name>
<sequence length="72" mass="7227">MPSAAPAPAPAPGTEPLSADLRTRGPRVSTRALLYAVGVLAVLVLVAAVVALVVLHQPRLTPVPVPSVSSIA</sequence>
<keyword evidence="2" id="KW-1133">Transmembrane helix</keyword>
<organism evidence="3 4">
    <name type="scientific">Microlunatus sagamiharensis</name>
    <dbReference type="NCBI Taxonomy" id="546874"/>
    <lineage>
        <taxon>Bacteria</taxon>
        <taxon>Bacillati</taxon>
        <taxon>Actinomycetota</taxon>
        <taxon>Actinomycetes</taxon>
        <taxon>Propionibacteriales</taxon>
        <taxon>Propionibacteriaceae</taxon>
        <taxon>Microlunatus</taxon>
    </lineage>
</organism>
<feature type="region of interest" description="Disordered" evidence="1">
    <location>
        <begin position="1"/>
        <end position="22"/>
    </location>
</feature>
<feature type="compositionally biased region" description="Pro residues" evidence="1">
    <location>
        <begin position="1"/>
        <end position="13"/>
    </location>
</feature>
<feature type="transmembrane region" description="Helical" evidence="2">
    <location>
        <begin position="32"/>
        <end position="55"/>
    </location>
</feature>
<protein>
    <submittedName>
        <fullName evidence="3">Uncharacterized protein</fullName>
    </submittedName>
</protein>